<gene>
    <name evidence="1" type="ORF">Bhyg_05347</name>
</gene>
<reference evidence="1" key="1">
    <citation type="submission" date="2022-07" db="EMBL/GenBank/DDBJ databases">
        <authorList>
            <person name="Trinca V."/>
            <person name="Uliana J.V.C."/>
            <person name="Torres T.T."/>
            <person name="Ward R.J."/>
            <person name="Monesi N."/>
        </authorList>
    </citation>
    <scope>NUCLEOTIDE SEQUENCE</scope>
    <source>
        <strain evidence="1">HSMRA1968</strain>
        <tissue evidence="1">Whole embryos</tissue>
    </source>
</reference>
<sequence length="88" mass="10231">EETQFSQPKSSRTVSKKTKKNISKAEVNLKKLLSLSSPLRLDSETIQKLAKRAQTQKYVISEQNSKVDEATPFTEEDFIKFEKEYFRT</sequence>
<dbReference type="AlphaFoldDB" id="A0A9Q0NH25"/>
<dbReference type="Proteomes" id="UP001151699">
    <property type="component" value="Chromosome A"/>
</dbReference>
<evidence type="ECO:0008006" key="3">
    <source>
        <dbReference type="Google" id="ProtNLM"/>
    </source>
</evidence>
<proteinExistence type="predicted"/>
<dbReference type="EMBL" id="WJQU01000001">
    <property type="protein sequence ID" value="KAJ6650103.1"/>
    <property type="molecule type" value="Genomic_DNA"/>
</dbReference>
<evidence type="ECO:0000313" key="2">
    <source>
        <dbReference type="Proteomes" id="UP001151699"/>
    </source>
</evidence>
<protein>
    <recommendedName>
        <fullName evidence="3">40S ribosomal protein S19-binding protein 1</fullName>
    </recommendedName>
</protein>
<evidence type="ECO:0000313" key="1">
    <source>
        <dbReference type="EMBL" id="KAJ6650103.1"/>
    </source>
</evidence>
<comment type="caution">
    <text evidence="1">The sequence shown here is derived from an EMBL/GenBank/DDBJ whole genome shotgun (WGS) entry which is preliminary data.</text>
</comment>
<dbReference type="OrthoDB" id="6493910at2759"/>
<name>A0A9Q0NH25_9DIPT</name>
<dbReference type="Pfam" id="PF15684">
    <property type="entry name" value="AROS"/>
    <property type="match status" value="1"/>
</dbReference>
<organism evidence="1 2">
    <name type="scientific">Pseudolycoriella hygida</name>
    <dbReference type="NCBI Taxonomy" id="35572"/>
    <lineage>
        <taxon>Eukaryota</taxon>
        <taxon>Metazoa</taxon>
        <taxon>Ecdysozoa</taxon>
        <taxon>Arthropoda</taxon>
        <taxon>Hexapoda</taxon>
        <taxon>Insecta</taxon>
        <taxon>Pterygota</taxon>
        <taxon>Neoptera</taxon>
        <taxon>Endopterygota</taxon>
        <taxon>Diptera</taxon>
        <taxon>Nematocera</taxon>
        <taxon>Sciaroidea</taxon>
        <taxon>Sciaridae</taxon>
        <taxon>Pseudolycoriella</taxon>
    </lineage>
</organism>
<keyword evidence="2" id="KW-1185">Reference proteome</keyword>
<feature type="non-terminal residue" evidence="1">
    <location>
        <position position="1"/>
    </location>
</feature>
<feature type="non-terminal residue" evidence="1">
    <location>
        <position position="88"/>
    </location>
</feature>
<accession>A0A9Q0NH25</accession>
<dbReference type="InterPro" id="IPR023262">
    <property type="entry name" value="AROS"/>
</dbReference>